<dbReference type="InterPro" id="IPR003739">
    <property type="entry name" value="Lys_aminomutase/Glu_NH3_mut"/>
</dbReference>
<dbReference type="GO" id="GO:0003824">
    <property type="term" value="F:catalytic activity"/>
    <property type="evidence" value="ECO:0007669"/>
    <property type="project" value="InterPro"/>
</dbReference>
<dbReference type="Gene3D" id="3.20.20.70">
    <property type="entry name" value="Aldolase class I"/>
    <property type="match status" value="1"/>
</dbReference>
<evidence type="ECO:0000256" key="3">
    <source>
        <dbReference type="ARBA" id="ARBA00022691"/>
    </source>
</evidence>
<keyword evidence="4" id="KW-0479">Metal-binding</keyword>
<evidence type="ECO:0000313" key="9">
    <source>
        <dbReference type="Proteomes" id="UP000799424"/>
    </source>
</evidence>
<dbReference type="SFLD" id="SFLDS00029">
    <property type="entry name" value="Radical_SAM"/>
    <property type="match status" value="1"/>
</dbReference>
<dbReference type="OrthoDB" id="5396721at2759"/>
<evidence type="ECO:0000256" key="2">
    <source>
        <dbReference type="ARBA" id="ARBA00022485"/>
    </source>
</evidence>
<dbReference type="PANTHER" id="PTHR30538">
    <property type="entry name" value="LYSINE 2,3-AMINOMUTASE-RELATED"/>
    <property type="match status" value="1"/>
</dbReference>
<evidence type="ECO:0000256" key="6">
    <source>
        <dbReference type="ARBA" id="ARBA00023004"/>
    </source>
</evidence>
<keyword evidence="7" id="KW-0411">Iron-sulfur</keyword>
<dbReference type="Proteomes" id="UP000799424">
    <property type="component" value="Unassembled WGS sequence"/>
</dbReference>
<dbReference type="Gene3D" id="6.10.140.1170">
    <property type="match status" value="1"/>
</dbReference>
<protein>
    <submittedName>
        <fullName evidence="8">Kama family protein</fullName>
    </submittedName>
</protein>
<dbReference type="EMBL" id="MU006220">
    <property type="protein sequence ID" value="KAF2829661.1"/>
    <property type="molecule type" value="Genomic_DNA"/>
</dbReference>
<organism evidence="8 9">
    <name type="scientific">Ophiobolus disseminans</name>
    <dbReference type="NCBI Taxonomy" id="1469910"/>
    <lineage>
        <taxon>Eukaryota</taxon>
        <taxon>Fungi</taxon>
        <taxon>Dikarya</taxon>
        <taxon>Ascomycota</taxon>
        <taxon>Pezizomycotina</taxon>
        <taxon>Dothideomycetes</taxon>
        <taxon>Pleosporomycetidae</taxon>
        <taxon>Pleosporales</taxon>
        <taxon>Pleosporineae</taxon>
        <taxon>Phaeosphaeriaceae</taxon>
        <taxon>Ophiobolus</taxon>
    </lineage>
</organism>
<reference evidence="8" key="1">
    <citation type="journal article" date="2020" name="Stud. Mycol.">
        <title>101 Dothideomycetes genomes: a test case for predicting lifestyles and emergence of pathogens.</title>
        <authorList>
            <person name="Haridas S."/>
            <person name="Albert R."/>
            <person name="Binder M."/>
            <person name="Bloem J."/>
            <person name="Labutti K."/>
            <person name="Salamov A."/>
            <person name="Andreopoulos B."/>
            <person name="Baker S."/>
            <person name="Barry K."/>
            <person name="Bills G."/>
            <person name="Bluhm B."/>
            <person name="Cannon C."/>
            <person name="Castanera R."/>
            <person name="Culley D."/>
            <person name="Daum C."/>
            <person name="Ezra D."/>
            <person name="Gonzalez J."/>
            <person name="Henrissat B."/>
            <person name="Kuo A."/>
            <person name="Liang C."/>
            <person name="Lipzen A."/>
            <person name="Lutzoni F."/>
            <person name="Magnuson J."/>
            <person name="Mondo S."/>
            <person name="Nolan M."/>
            <person name="Ohm R."/>
            <person name="Pangilinan J."/>
            <person name="Park H.-J."/>
            <person name="Ramirez L."/>
            <person name="Alfaro M."/>
            <person name="Sun H."/>
            <person name="Tritt A."/>
            <person name="Yoshinaga Y."/>
            <person name="Zwiers L.-H."/>
            <person name="Turgeon B."/>
            <person name="Goodwin S."/>
            <person name="Spatafora J."/>
            <person name="Crous P."/>
            <person name="Grigoriev I."/>
        </authorList>
    </citation>
    <scope>NUCLEOTIDE SEQUENCE</scope>
    <source>
        <strain evidence="8">CBS 113818</strain>
    </source>
</reference>
<keyword evidence="2" id="KW-0004">4Fe-4S</keyword>
<dbReference type="SFLD" id="SFLDG01070">
    <property type="entry name" value="PLP-dependent"/>
    <property type="match status" value="1"/>
</dbReference>
<evidence type="ECO:0000256" key="7">
    <source>
        <dbReference type="ARBA" id="ARBA00023014"/>
    </source>
</evidence>
<dbReference type="NCBIfam" id="TIGR00238">
    <property type="entry name" value="KamA family radical SAM protein"/>
    <property type="match status" value="1"/>
</dbReference>
<dbReference type="InterPro" id="IPR007197">
    <property type="entry name" value="rSAM"/>
</dbReference>
<keyword evidence="3" id="KW-0949">S-adenosyl-L-methionine</keyword>
<dbReference type="PANTHER" id="PTHR30538:SF0">
    <property type="entry name" value="L-LYSINE 2,3-AMINOMUTASE AQ_1632-RELATED"/>
    <property type="match status" value="1"/>
</dbReference>
<dbReference type="GO" id="GO:0051539">
    <property type="term" value="F:4 iron, 4 sulfur cluster binding"/>
    <property type="evidence" value="ECO:0007669"/>
    <property type="project" value="UniProtKB-KW"/>
</dbReference>
<dbReference type="SUPFAM" id="SSF102114">
    <property type="entry name" value="Radical SAM enzymes"/>
    <property type="match status" value="1"/>
</dbReference>
<gene>
    <name evidence="8" type="ORF">CC86DRAFT_403007</name>
</gene>
<dbReference type="AlphaFoldDB" id="A0A6A7A8N7"/>
<name>A0A6A7A8N7_9PLEO</name>
<evidence type="ECO:0000256" key="1">
    <source>
        <dbReference type="ARBA" id="ARBA00001933"/>
    </source>
</evidence>
<dbReference type="GO" id="GO:0046872">
    <property type="term" value="F:metal ion binding"/>
    <property type="evidence" value="ECO:0007669"/>
    <property type="project" value="UniProtKB-KW"/>
</dbReference>
<dbReference type="InterPro" id="IPR058240">
    <property type="entry name" value="rSAM_sf"/>
</dbReference>
<evidence type="ECO:0000256" key="4">
    <source>
        <dbReference type="ARBA" id="ARBA00022723"/>
    </source>
</evidence>
<evidence type="ECO:0000256" key="5">
    <source>
        <dbReference type="ARBA" id="ARBA00022898"/>
    </source>
</evidence>
<comment type="cofactor">
    <cofactor evidence="1">
        <name>pyridoxal 5'-phosphate</name>
        <dbReference type="ChEBI" id="CHEBI:597326"/>
    </cofactor>
</comment>
<accession>A0A6A7A8N7</accession>
<evidence type="ECO:0000313" key="8">
    <source>
        <dbReference type="EMBL" id="KAF2829661.1"/>
    </source>
</evidence>
<proteinExistence type="predicted"/>
<keyword evidence="5" id="KW-0663">Pyridoxal phosphate</keyword>
<keyword evidence="9" id="KW-1185">Reference proteome</keyword>
<sequence length="548" mass="62149">MTLNRVLRPNLSRATRLTRYGRTLSTFTDGERYWKDTPWKDVPTEEFNSYRWQLRHTVVGKEKLQRFLGEALPDTVGASKDPLLQGILRREDFIDDAVAAFKLAPMAIRLTPHILSRVDWRNPLDDPIRKQFIPLASAIIPDNENATLDSLHEEADSPVPGLVHRYPGRALFLATSICPVYCRFCTRSYAVGEKTETVDKRPQKPSRKRWEVVFQYIESHPELQDIVVSGGDAYYLQPEDLREIGERLLGMDNIQRIRFASKGLAVAPGRIQKGDPWTETLIHLSKQGRDQGKQVCLHTHINHTREITWVTKNAANYLFKHGVIVRNQSVLLKGVNNSYKELSNLIKTLSAINIQPYYVYQCDMVQGVEDLRTPMKEIIELDKHIRGTLSGFMMPSFVVDLPGGGGKRLVSTYEPDSTDLEAGVYRYRAPGLDGEKGEMLYTYFDPKPVKEAELSMLRQQKAEALRSGQTLEQIQATFFNPSHRNSATEVPLEAISQDAGLMQNTHAAESAQESGRKHVDSHTSIGARFSNEWLNDDEVNHNQLAASH</sequence>
<dbReference type="InterPro" id="IPR013785">
    <property type="entry name" value="Aldolase_TIM"/>
</dbReference>
<keyword evidence="6" id="KW-0408">Iron</keyword>